<keyword evidence="2" id="KW-0238">DNA-binding</keyword>
<dbReference type="GO" id="GO:0003677">
    <property type="term" value="F:DNA binding"/>
    <property type="evidence" value="ECO:0007669"/>
    <property type="project" value="UniProtKB-KW"/>
</dbReference>
<dbReference type="GO" id="GO:0000786">
    <property type="term" value="C:nucleosome"/>
    <property type="evidence" value="ECO:0007669"/>
    <property type="project" value="InterPro"/>
</dbReference>
<comment type="subcellular location">
    <subcellularLocation>
        <location evidence="1">Nucleus</location>
    </subcellularLocation>
</comment>
<proteinExistence type="predicted"/>
<evidence type="ECO:0000256" key="3">
    <source>
        <dbReference type="ARBA" id="ARBA00023242"/>
    </source>
</evidence>
<evidence type="ECO:0000313" key="4">
    <source>
        <dbReference type="EMBL" id="GMF53575.1"/>
    </source>
</evidence>
<keyword evidence="3" id="KW-0539">Nucleus</keyword>
<accession>A0A9W6Y2E9</accession>
<gene>
    <name evidence="4" type="ORF">Pfra01_002218400</name>
</gene>
<dbReference type="OrthoDB" id="118906at2759"/>
<sequence>MARIKQTAARSTGGRSPRRSVARLAGRKVAARGATTARSWHVWLITDRLGTEVTPSSRYLVEYVIAPGKTQSSYEPRWMLEEDGFSEYLELVDAYKTLGGPMTFAEFVLARPDDFAQAIGAAGDGRCAFHALARAVDALGLAGWFSNNDVDELYRAQAEKGSRFLLPESCGPPYGHSSGSGIALLVVLERSRSARIHYRQIRPSTDLLVWRPASGSTICCWLQACTCALGRCRGRSANRTRS</sequence>
<reference evidence="4" key="1">
    <citation type="submission" date="2023-04" db="EMBL/GenBank/DDBJ databases">
        <title>Phytophthora fragariaefolia NBRC 109709.</title>
        <authorList>
            <person name="Ichikawa N."/>
            <person name="Sato H."/>
            <person name="Tonouchi N."/>
        </authorList>
    </citation>
    <scope>NUCLEOTIDE SEQUENCE</scope>
    <source>
        <strain evidence="4">NBRC 109709</strain>
    </source>
</reference>
<evidence type="ECO:0000256" key="2">
    <source>
        <dbReference type="ARBA" id="ARBA00023125"/>
    </source>
</evidence>
<protein>
    <submittedName>
        <fullName evidence="4">Unnamed protein product</fullName>
    </submittedName>
</protein>
<dbReference type="EMBL" id="BSXT01003304">
    <property type="protein sequence ID" value="GMF53575.1"/>
    <property type="molecule type" value="Genomic_DNA"/>
</dbReference>
<dbReference type="GO" id="GO:0005634">
    <property type="term" value="C:nucleus"/>
    <property type="evidence" value="ECO:0007669"/>
    <property type="project" value="UniProtKB-SubCell"/>
</dbReference>
<organism evidence="4 5">
    <name type="scientific">Phytophthora fragariaefolia</name>
    <dbReference type="NCBI Taxonomy" id="1490495"/>
    <lineage>
        <taxon>Eukaryota</taxon>
        <taxon>Sar</taxon>
        <taxon>Stramenopiles</taxon>
        <taxon>Oomycota</taxon>
        <taxon>Peronosporomycetes</taxon>
        <taxon>Peronosporales</taxon>
        <taxon>Peronosporaceae</taxon>
        <taxon>Phytophthora</taxon>
    </lineage>
</organism>
<dbReference type="GO" id="GO:0030527">
    <property type="term" value="F:structural constituent of chromatin"/>
    <property type="evidence" value="ECO:0007669"/>
    <property type="project" value="InterPro"/>
</dbReference>
<keyword evidence="5" id="KW-1185">Reference proteome</keyword>
<dbReference type="PRINTS" id="PR00622">
    <property type="entry name" value="HISTONEH3"/>
</dbReference>
<dbReference type="AlphaFoldDB" id="A0A9W6Y2E9"/>
<dbReference type="Proteomes" id="UP001165121">
    <property type="component" value="Unassembled WGS sequence"/>
</dbReference>
<comment type="caution">
    <text evidence="4">The sequence shown here is derived from an EMBL/GenBank/DDBJ whole genome shotgun (WGS) entry which is preliminary data.</text>
</comment>
<evidence type="ECO:0000313" key="5">
    <source>
        <dbReference type="Proteomes" id="UP001165121"/>
    </source>
</evidence>
<dbReference type="InterPro" id="IPR000164">
    <property type="entry name" value="Histone_H3/CENP-A"/>
</dbReference>
<evidence type="ECO:0000256" key="1">
    <source>
        <dbReference type="ARBA" id="ARBA00004123"/>
    </source>
</evidence>
<name>A0A9W6Y2E9_9STRA</name>